<dbReference type="EMBL" id="MCFE01000160">
    <property type="protein sequence ID" value="ORX96129.1"/>
    <property type="molecule type" value="Genomic_DNA"/>
</dbReference>
<keyword evidence="4" id="KW-0813">Transport</keyword>
<keyword evidence="22" id="KW-1185">Reference proteome</keyword>
<organism evidence="21 22">
    <name type="scientific">Basidiobolus meristosporus CBS 931.73</name>
    <dbReference type="NCBI Taxonomy" id="1314790"/>
    <lineage>
        <taxon>Eukaryota</taxon>
        <taxon>Fungi</taxon>
        <taxon>Fungi incertae sedis</taxon>
        <taxon>Zoopagomycota</taxon>
        <taxon>Entomophthoromycotina</taxon>
        <taxon>Basidiobolomycetes</taxon>
        <taxon>Basidiobolales</taxon>
        <taxon>Basidiobolaceae</taxon>
        <taxon>Basidiobolus</taxon>
    </lineage>
</organism>
<evidence type="ECO:0000256" key="19">
    <source>
        <dbReference type="SAM" id="MobiDB-lite"/>
    </source>
</evidence>
<dbReference type="EC" id="2.3.2.36" evidence="17"/>
<dbReference type="GO" id="GO:0016567">
    <property type="term" value="P:protein ubiquitination"/>
    <property type="evidence" value="ECO:0007669"/>
    <property type="project" value="UniProtKB-ARBA"/>
</dbReference>
<evidence type="ECO:0000256" key="12">
    <source>
        <dbReference type="ARBA" id="ARBA00022989"/>
    </source>
</evidence>
<evidence type="ECO:0000256" key="15">
    <source>
        <dbReference type="ARBA" id="ARBA00032511"/>
    </source>
</evidence>
<dbReference type="InterPro" id="IPR006845">
    <property type="entry name" value="Pex_N"/>
</dbReference>
<dbReference type="InterPro" id="IPR045859">
    <property type="entry name" value="RING-HC_PEX2"/>
</dbReference>
<dbReference type="PROSITE" id="PS00518">
    <property type="entry name" value="ZF_RING_1"/>
    <property type="match status" value="1"/>
</dbReference>
<dbReference type="Pfam" id="PF00097">
    <property type="entry name" value="zf-C3HC4"/>
    <property type="match status" value="1"/>
</dbReference>
<comment type="pathway">
    <text evidence="2">Protein modification; protein ubiquitination.</text>
</comment>
<dbReference type="Gene3D" id="3.30.40.10">
    <property type="entry name" value="Zinc/RING finger domain, C3HC4 (zinc finger)"/>
    <property type="match status" value="1"/>
</dbReference>
<dbReference type="GO" id="GO:0005778">
    <property type="term" value="C:peroxisomal membrane"/>
    <property type="evidence" value="ECO:0007669"/>
    <property type="project" value="UniProtKB-SubCell"/>
</dbReference>
<evidence type="ECO:0000256" key="5">
    <source>
        <dbReference type="ARBA" id="ARBA00022679"/>
    </source>
</evidence>
<gene>
    <name evidence="21" type="ORF">K493DRAFT_314644</name>
</gene>
<dbReference type="Proteomes" id="UP000193498">
    <property type="component" value="Unassembled WGS sequence"/>
</dbReference>
<evidence type="ECO:0000259" key="20">
    <source>
        <dbReference type="PROSITE" id="PS50089"/>
    </source>
</evidence>
<keyword evidence="13" id="KW-0472">Membrane</keyword>
<proteinExistence type="inferred from homology"/>
<evidence type="ECO:0000256" key="11">
    <source>
        <dbReference type="ARBA" id="ARBA00022927"/>
    </source>
</evidence>
<keyword evidence="8 18" id="KW-0863">Zinc-finger</keyword>
<keyword evidence="9" id="KW-0833">Ubl conjugation pathway</keyword>
<comment type="subcellular location">
    <subcellularLocation>
        <location evidence="1">Peroxisome membrane</location>
        <topology evidence="1">Multi-pass membrane protein</topology>
    </subcellularLocation>
</comment>
<evidence type="ECO:0000256" key="8">
    <source>
        <dbReference type="ARBA" id="ARBA00022771"/>
    </source>
</evidence>
<comment type="caution">
    <text evidence="21">The sequence shown here is derived from an EMBL/GenBank/DDBJ whole genome shotgun (WGS) entry which is preliminary data.</text>
</comment>
<dbReference type="InterPro" id="IPR013083">
    <property type="entry name" value="Znf_RING/FYVE/PHD"/>
</dbReference>
<dbReference type="CDD" id="cd16526">
    <property type="entry name" value="RING-HC_PEX2"/>
    <property type="match status" value="1"/>
</dbReference>
<dbReference type="STRING" id="1314790.A0A1Y1YDR0"/>
<dbReference type="SUPFAM" id="SSF57850">
    <property type="entry name" value="RING/U-box"/>
    <property type="match status" value="1"/>
</dbReference>
<keyword evidence="10" id="KW-0862">Zinc</keyword>
<keyword evidence="5" id="KW-0808">Transferase</keyword>
<evidence type="ECO:0000256" key="14">
    <source>
        <dbReference type="ARBA" id="ARBA00023140"/>
    </source>
</evidence>
<dbReference type="GO" id="GO:0016562">
    <property type="term" value="P:protein import into peroxisome matrix, receptor recycling"/>
    <property type="evidence" value="ECO:0007669"/>
    <property type="project" value="UniProtKB-ARBA"/>
</dbReference>
<dbReference type="Pfam" id="PF04757">
    <property type="entry name" value="Pex2_Pex12"/>
    <property type="match status" value="1"/>
</dbReference>
<feature type="region of interest" description="Disordered" evidence="19">
    <location>
        <begin position="382"/>
        <end position="415"/>
    </location>
</feature>
<evidence type="ECO:0000256" key="6">
    <source>
        <dbReference type="ARBA" id="ARBA00022692"/>
    </source>
</evidence>
<dbReference type="InterPro" id="IPR025654">
    <property type="entry name" value="PEX2/10"/>
</dbReference>
<dbReference type="GO" id="GO:0061630">
    <property type="term" value="F:ubiquitin protein ligase activity"/>
    <property type="evidence" value="ECO:0007669"/>
    <property type="project" value="UniProtKB-EC"/>
</dbReference>
<name>A0A1Y1YDR0_9FUNG</name>
<dbReference type="InterPro" id="IPR017907">
    <property type="entry name" value="Znf_RING_CS"/>
</dbReference>
<keyword evidence="7" id="KW-0479">Metal-binding</keyword>
<comment type="similarity">
    <text evidence="3">Belongs to the pex2/pex10/pex12 family.</text>
</comment>
<evidence type="ECO:0000256" key="10">
    <source>
        <dbReference type="ARBA" id="ARBA00022833"/>
    </source>
</evidence>
<evidence type="ECO:0000256" key="13">
    <source>
        <dbReference type="ARBA" id="ARBA00023136"/>
    </source>
</evidence>
<dbReference type="PROSITE" id="PS50089">
    <property type="entry name" value="ZF_RING_2"/>
    <property type="match status" value="1"/>
</dbReference>
<dbReference type="InParanoid" id="A0A1Y1YDR0"/>
<dbReference type="SMART" id="SM00184">
    <property type="entry name" value="RING"/>
    <property type="match status" value="1"/>
</dbReference>
<evidence type="ECO:0000256" key="18">
    <source>
        <dbReference type="PROSITE-ProRule" id="PRU00175"/>
    </source>
</evidence>
<dbReference type="InterPro" id="IPR001841">
    <property type="entry name" value="Znf_RING"/>
</dbReference>
<reference evidence="21 22" key="1">
    <citation type="submission" date="2016-07" db="EMBL/GenBank/DDBJ databases">
        <title>Pervasive Adenine N6-methylation of Active Genes in Fungi.</title>
        <authorList>
            <consortium name="DOE Joint Genome Institute"/>
            <person name="Mondo S.J."/>
            <person name="Dannebaum R.O."/>
            <person name="Kuo R.C."/>
            <person name="Labutti K."/>
            <person name="Haridas S."/>
            <person name="Kuo A."/>
            <person name="Salamov A."/>
            <person name="Ahrendt S.R."/>
            <person name="Lipzen A."/>
            <person name="Sullivan W."/>
            <person name="Andreopoulos W.B."/>
            <person name="Clum A."/>
            <person name="Lindquist E."/>
            <person name="Daum C."/>
            <person name="Ramamoorthy G.K."/>
            <person name="Gryganskyi A."/>
            <person name="Culley D."/>
            <person name="Magnuson J.K."/>
            <person name="James T.Y."/>
            <person name="O'Malley M.A."/>
            <person name="Stajich J.E."/>
            <person name="Spatafora J.W."/>
            <person name="Visel A."/>
            <person name="Grigoriev I.V."/>
        </authorList>
    </citation>
    <scope>NUCLEOTIDE SEQUENCE [LARGE SCALE GENOMIC DNA]</scope>
    <source>
        <strain evidence="21 22">CBS 931.73</strain>
    </source>
</reference>
<sequence length="415" mass="47136">MATRVPTQVTGERTFPLTKDIRPTEVTAPQNAPDLPPTTPISTLPSQNQFWKSDWDNMKSGLTTLRKALITASTVPLRVLRVSQLDAELLDNELEDMLKEQLWSAFSLFKKFNIKEKFQPELSAILQFSLYRLSICAPSNATYGCQLQNLKFRDERAHQGGLQSIAVDAPLSSYQKTMYGILQIGGEYMWSRINRLLSSWGWGELDTNNPRKTIWQAIQVLEKIFKAMSLVNYLYFLCTGKYRTLIERVLSMRLVYARREVTRNVSFEFLNRQLVWHAFTEFLMFLVPLVNLERLKNSVVKRIFGGTQEGASELPSHICAICYGNQDENGDVLSCTLNIPYETNCGHRYCYYCIQTKLMTDPSGFSCPRCGETVTTSHRVVEKVDTASGDGDEDGDGDADESHIKDNTPENEIVS</sequence>
<evidence type="ECO:0000256" key="2">
    <source>
        <dbReference type="ARBA" id="ARBA00004906"/>
    </source>
</evidence>
<dbReference type="PANTHER" id="PTHR48178">
    <property type="entry name" value="PEROXISOME BIOGENESIS FACTOR 2"/>
    <property type="match status" value="1"/>
</dbReference>
<comment type="catalytic activity">
    <reaction evidence="16">
        <text>[E2 ubiquitin-conjugating enzyme]-S-ubiquitinyl-L-cysteine + [acceptor protein]-L-cysteine = [E2 ubiquitin-conjugating enzyme]-L-cysteine + [acceptor protein]-S-ubiquitinyl-L-cysteine.</text>
        <dbReference type="EC" id="2.3.2.36"/>
    </reaction>
</comment>
<dbReference type="PANTHER" id="PTHR48178:SF1">
    <property type="entry name" value="PEROXISOME BIOGENESIS FACTOR 2"/>
    <property type="match status" value="1"/>
</dbReference>
<accession>A0A1Y1YDR0</accession>
<feature type="domain" description="RING-type" evidence="20">
    <location>
        <begin position="319"/>
        <end position="370"/>
    </location>
</feature>
<dbReference type="AlphaFoldDB" id="A0A1Y1YDR0"/>
<feature type="compositionally biased region" description="Acidic residues" evidence="19">
    <location>
        <begin position="390"/>
        <end position="399"/>
    </location>
</feature>
<keyword evidence="12" id="KW-1133">Transmembrane helix</keyword>
<evidence type="ECO:0000256" key="17">
    <source>
        <dbReference type="ARBA" id="ARBA00034523"/>
    </source>
</evidence>
<evidence type="ECO:0000256" key="7">
    <source>
        <dbReference type="ARBA" id="ARBA00022723"/>
    </source>
</evidence>
<evidence type="ECO:0000313" key="21">
    <source>
        <dbReference type="EMBL" id="ORX96129.1"/>
    </source>
</evidence>
<keyword evidence="6" id="KW-0812">Transmembrane</keyword>
<evidence type="ECO:0000256" key="3">
    <source>
        <dbReference type="ARBA" id="ARBA00008704"/>
    </source>
</evidence>
<evidence type="ECO:0000313" key="22">
    <source>
        <dbReference type="Proteomes" id="UP000193498"/>
    </source>
</evidence>
<evidence type="ECO:0000256" key="16">
    <source>
        <dbReference type="ARBA" id="ARBA00034438"/>
    </source>
</evidence>
<evidence type="ECO:0000256" key="4">
    <source>
        <dbReference type="ARBA" id="ARBA00022448"/>
    </source>
</evidence>
<keyword evidence="11" id="KW-0653">Protein transport</keyword>
<dbReference type="OrthoDB" id="1701437at2759"/>
<dbReference type="InterPro" id="IPR018957">
    <property type="entry name" value="Znf_C3HC4_RING-type"/>
</dbReference>
<keyword evidence="14" id="KW-0576">Peroxisome</keyword>
<evidence type="ECO:0000256" key="9">
    <source>
        <dbReference type="ARBA" id="ARBA00022786"/>
    </source>
</evidence>
<protein>
    <recommendedName>
        <fullName evidence="17">RING-type E3 ubiquitin transferase (cysteine targeting)</fullName>
        <ecNumber evidence="17">2.3.2.36</ecNumber>
    </recommendedName>
    <alternativeName>
        <fullName evidence="15">Peroxin-2</fullName>
    </alternativeName>
</protein>
<evidence type="ECO:0000256" key="1">
    <source>
        <dbReference type="ARBA" id="ARBA00004585"/>
    </source>
</evidence>
<dbReference type="GO" id="GO:0008270">
    <property type="term" value="F:zinc ion binding"/>
    <property type="evidence" value="ECO:0007669"/>
    <property type="project" value="UniProtKB-KW"/>
</dbReference>